<evidence type="ECO:0000313" key="3">
    <source>
        <dbReference type="Proteomes" id="UP000642920"/>
    </source>
</evidence>
<proteinExistence type="predicted"/>
<dbReference type="RefSeq" id="WP_201918676.1">
    <property type="nucleotide sequence ID" value="NZ_JAERQG010000001.1"/>
</dbReference>
<dbReference type="Pfam" id="PF25589">
    <property type="entry name" value="DUF7935"/>
    <property type="match status" value="1"/>
</dbReference>
<organism evidence="2 3">
    <name type="scientific">Marivirga atlantica</name>
    <dbReference type="NCBI Taxonomy" id="1548457"/>
    <lineage>
        <taxon>Bacteria</taxon>
        <taxon>Pseudomonadati</taxon>
        <taxon>Bacteroidota</taxon>
        <taxon>Cytophagia</taxon>
        <taxon>Cytophagales</taxon>
        <taxon>Marivirgaceae</taxon>
        <taxon>Marivirga</taxon>
    </lineage>
</organism>
<evidence type="ECO:0000256" key="1">
    <source>
        <dbReference type="SAM" id="Phobius"/>
    </source>
</evidence>
<dbReference type="Proteomes" id="UP000642920">
    <property type="component" value="Unassembled WGS sequence"/>
</dbReference>
<dbReference type="EMBL" id="JAERQG010000001">
    <property type="protein sequence ID" value="MBL0764781.1"/>
    <property type="molecule type" value="Genomic_DNA"/>
</dbReference>
<reference evidence="2" key="1">
    <citation type="submission" date="2021-01" db="EMBL/GenBank/DDBJ databases">
        <title>Marivirga sp. nov., isolated from intertidal surface sediments.</title>
        <authorList>
            <person name="Zhang M."/>
        </authorList>
    </citation>
    <scope>NUCLEOTIDE SEQUENCE</scope>
    <source>
        <strain evidence="2">SM1354</strain>
    </source>
</reference>
<keyword evidence="1" id="KW-1133">Transmembrane helix</keyword>
<protein>
    <submittedName>
        <fullName evidence="2">Uncharacterized protein</fullName>
    </submittedName>
</protein>
<keyword evidence="1" id="KW-0472">Membrane</keyword>
<dbReference type="AlphaFoldDB" id="A0A937DJ28"/>
<keyword evidence="1" id="KW-0812">Transmembrane</keyword>
<evidence type="ECO:0000313" key="2">
    <source>
        <dbReference type="EMBL" id="MBL0764781.1"/>
    </source>
</evidence>
<name>A0A937DJ28_9BACT</name>
<dbReference type="InterPro" id="IPR057695">
    <property type="entry name" value="DUF7935"/>
</dbReference>
<sequence>MEPLWDLLKIIIPAAIVLYAMYLAIQTMLQKSNERNLINLKGKNKEIILPLRLQAYERMCLYLERISPEQLIRRVQQKDQNVAELQFLLLNEIREEFNHNLAQQVYISNDAWSSVKTAKEELIMSINQAAKELNPEDKALSLVKRIYEQALSKTNDSIAYSLALLKEEIQREF</sequence>
<keyword evidence="3" id="KW-1185">Reference proteome</keyword>
<feature type="transmembrane region" description="Helical" evidence="1">
    <location>
        <begin position="6"/>
        <end position="25"/>
    </location>
</feature>
<accession>A0A937DJ28</accession>
<gene>
    <name evidence="2" type="ORF">JKP34_05930</name>
</gene>
<comment type="caution">
    <text evidence="2">The sequence shown here is derived from an EMBL/GenBank/DDBJ whole genome shotgun (WGS) entry which is preliminary data.</text>
</comment>